<dbReference type="AlphaFoldDB" id="F8IHP0"/>
<dbReference type="EMBL" id="CP002902">
    <property type="protein sequence ID" value="AEJ42007.1"/>
    <property type="molecule type" value="Genomic_DNA"/>
</dbReference>
<dbReference type="KEGG" id="aad:TC41_0027"/>
<accession>F8IHP0</accession>
<reference evidence="1 2" key="1">
    <citation type="journal article" date="2011" name="J. Bacteriol.">
        <title>Complete Genome Sequence of Alicyclobacillus acidocaldarius Strain Tc-4-1.</title>
        <authorList>
            <person name="Chen Y."/>
            <person name="He Y."/>
            <person name="Zhang B."/>
            <person name="Yang J."/>
            <person name="Li W."/>
            <person name="Dong Z."/>
            <person name="Hu S."/>
        </authorList>
    </citation>
    <scope>NUCLEOTIDE SEQUENCE [LARGE SCALE GENOMIC DNA]</scope>
    <source>
        <strain evidence="1 2">Tc-4-1</strain>
    </source>
</reference>
<reference evidence="2" key="2">
    <citation type="submission" date="2011-06" db="EMBL/GenBank/DDBJ databases">
        <title>The complete genome sequence of Alicyclobacillus acidocaldarius sp. Tc-4-1.</title>
        <authorList>
            <person name="Chen Y."/>
            <person name="He Y."/>
            <person name="Dong Z."/>
            <person name="Hu S."/>
        </authorList>
    </citation>
    <scope>NUCLEOTIDE SEQUENCE [LARGE SCALE GENOMIC DNA]</scope>
    <source>
        <strain evidence="2">Tc-4-1</strain>
    </source>
</reference>
<gene>
    <name evidence="1" type="ordered locus">TC41_0027</name>
</gene>
<evidence type="ECO:0000313" key="2">
    <source>
        <dbReference type="Proteomes" id="UP000000292"/>
    </source>
</evidence>
<dbReference type="PATRIC" id="fig|1048834.4.peg.22"/>
<proteinExistence type="predicted"/>
<protein>
    <submittedName>
        <fullName evidence="1">Uncharacterized protein</fullName>
    </submittedName>
</protein>
<evidence type="ECO:0000313" key="1">
    <source>
        <dbReference type="EMBL" id="AEJ42007.1"/>
    </source>
</evidence>
<dbReference type="Proteomes" id="UP000000292">
    <property type="component" value="Chromosome"/>
</dbReference>
<sequence length="62" mass="7303">MSEERRQRTVFVRASLLVDSWDVASWEGMVMRYEKVQTNPEALIPDNCEFFQAECTKKFVSL</sequence>
<dbReference type="HOGENOM" id="CLU_2893897_0_0_9"/>
<dbReference type="STRING" id="1048834.TC41_0027"/>
<organism evidence="1 2">
    <name type="scientific">Alicyclobacillus acidocaldarius (strain Tc-4-1)</name>
    <name type="common">Bacillus acidocaldarius</name>
    <dbReference type="NCBI Taxonomy" id="1048834"/>
    <lineage>
        <taxon>Bacteria</taxon>
        <taxon>Bacillati</taxon>
        <taxon>Bacillota</taxon>
        <taxon>Bacilli</taxon>
        <taxon>Bacillales</taxon>
        <taxon>Alicyclobacillaceae</taxon>
        <taxon>Alicyclobacillus</taxon>
    </lineage>
</organism>
<name>F8IHP0_ALIAT</name>